<dbReference type="PANTHER" id="PTHR34220:SF7">
    <property type="entry name" value="SENSOR HISTIDINE KINASE YPDA"/>
    <property type="match status" value="1"/>
</dbReference>
<dbReference type="InterPro" id="IPR010559">
    <property type="entry name" value="Sig_transdc_His_kin_internal"/>
</dbReference>
<dbReference type="GO" id="GO:0000155">
    <property type="term" value="F:phosphorelay sensor kinase activity"/>
    <property type="evidence" value="ECO:0007669"/>
    <property type="project" value="InterPro"/>
</dbReference>
<accession>A0A316GYE4</accession>
<keyword evidence="1" id="KW-0812">Transmembrane</keyword>
<dbReference type="RefSeq" id="WP_109610008.1">
    <property type="nucleotide sequence ID" value="NZ_QGHA01000015.1"/>
</dbReference>
<dbReference type="InterPro" id="IPR050640">
    <property type="entry name" value="Bact_2-comp_sensor_kinase"/>
</dbReference>
<feature type="domain" description="Signal transduction histidine kinase internal region" evidence="2">
    <location>
        <begin position="160"/>
        <end position="237"/>
    </location>
</feature>
<dbReference type="Pfam" id="PF06580">
    <property type="entry name" value="His_kinase"/>
    <property type="match status" value="1"/>
</dbReference>
<dbReference type="Proteomes" id="UP000245678">
    <property type="component" value="Unassembled WGS sequence"/>
</dbReference>
<dbReference type="InterPro" id="IPR036890">
    <property type="entry name" value="HATPase_C_sf"/>
</dbReference>
<dbReference type="EMBL" id="QGHA01000015">
    <property type="protein sequence ID" value="PWK69966.1"/>
    <property type="molecule type" value="Genomic_DNA"/>
</dbReference>
<feature type="transmembrane region" description="Helical" evidence="1">
    <location>
        <begin position="79"/>
        <end position="100"/>
    </location>
</feature>
<dbReference type="PANTHER" id="PTHR34220">
    <property type="entry name" value="SENSOR HISTIDINE KINASE YPDA"/>
    <property type="match status" value="1"/>
</dbReference>
<name>A0A316GYE4_9SPHI</name>
<evidence type="ECO:0000256" key="1">
    <source>
        <dbReference type="SAM" id="Phobius"/>
    </source>
</evidence>
<feature type="transmembrane region" description="Helical" evidence="1">
    <location>
        <begin position="51"/>
        <end position="72"/>
    </location>
</feature>
<dbReference type="AlphaFoldDB" id="A0A316GYE4"/>
<evidence type="ECO:0000313" key="3">
    <source>
        <dbReference type="EMBL" id="PWK69966.1"/>
    </source>
</evidence>
<comment type="caution">
    <text evidence="3">The sequence shown here is derived from an EMBL/GenBank/DDBJ whole genome shotgun (WGS) entry which is preliminary data.</text>
</comment>
<protein>
    <submittedName>
        <fullName evidence="3">Histidine kinase</fullName>
    </submittedName>
</protein>
<dbReference type="SUPFAM" id="SSF55874">
    <property type="entry name" value="ATPase domain of HSP90 chaperone/DNA topoisomerase II/histidine kinase"/>
    <property type="match status" value="1"/>
</dbReference>
<sequence>MDNTEKRICLYSSLLIGLMVNSGKLLALRENGIVAHYWKFNLAEWCFQAFYNAAFCCLIFYLNIKPGGYLSVYRDQKRYWAYLFCNALVALVSLVTGLIIQRAWFGYDGVPGGLAAGYFTRFGISCILIVILIRIVFLLRQTRQKDLENARLKTAYMASELELLKEQMNPHFLFNSLSSLSAIIAEDPAMAQKYLKELSNVFRYALVRTKVNLVTVANELTMLRSFAQPVTMRLEKAFRLNINVDSAYLSYQLPHLSLQPLLENAVKHNAATLNDPLVVNIYVFNGLLVVSNNLQPISSPENSTGIGLANLNERFKIMTGREIEIIKTADDFIVKLPLKV</sequence>
<evidence type="ECO:0000313" key="4">
    <source>
        <dbReference type="Proteomes" id="UP000245678"/>
    </source>
</evidence>
<keyword evidence="3" id="KW-0418">Kinase</keyword>
<keyword evidence="1" id="KW-1133">Transmembrane helix</keyword>
<keyword evidence="4" id="KW-1185">Reference proteome</keyword>
<reference evidence="3 4" key="1">
    <citation type="submission" date="2018-05" db="EMBL/GenBank/DDBJ databases">
        <title>Genomic Encyclopedia of Archaeal and Bacterial Type Strains, Phase II (KMG-II): from individual species to whole genera.</title>
        <authorList>
            <person name="Goeker M."/>
        </authorList>
    </citation>
    <scope>NUCLEOTIDE SEQUENCE [LARGE SCALE GENOMIC DNA]</scope>
    <source>
        <strain evidence="3 4">DSM 19975</strain>
    </source>
</reference>
<proteinExistence type="predicted"/>
<evidence type="ECO:0000259" key="2">
    <source>
        <dbReference type="Pfam" id="PF06580"/>
    </source>
</evidence>
<keyword evidence="1" id="KW-0472">Membrane</keyword>
<feature type="transmembrane region" description="Helical" evidence="1">
    <location>
        <begin position="120"/>
        <end position="139"/>
    </location>
</feature>
<dbReference type="GO" id="GO:0016020">
    <property type="term" value="C:membrane"/>
    <property type="evidence" value="ECO:0007669"/>
    <property type="project" value="InterPro"/>
</dbReference>
<dbReference type="Gene3D" id="3.30.565.10">
    <property type="entry name" value="Histidine kinase-like ATPase, C-terminal domain"/>
    <property type="match status" value="1"/>
</dbReference>
<organism evidence="3 4">
    <name type="scientific">Mucilaginibacter oryzae</name>
    <dbReference type="NCBI Taxonomy" id="468058"/>
    <lineage>
        <taxon>Bacteria</taxon>
        <taxon>Pseudomonadati</taxon>
        <taxon>Bacteroidota</taxon>
        <taxon>Sphingobacteriia</taxon>
        <taxon>Sphingobacteriales</taxon>
        <taxon>Sphingobacteriaceae</taxon>
        <taxon>Mucilaginibacter</taxon>
    </lineage>
</organism>
<keyword evidence="3" id="KW-0808">Transferase</keyword>
<gene>
    <name evidence="3" type="ORF">LX99_04619</name>
</gene>